<keyword evidence="16" id="KW-0833">Ubl conjugation pathway</keyword>
<evidence type="ECO:0000256" key="24">
    <source>
        <dbReference type="ARBA" id="ARBA00023295"/>
    </source>
</evidence>
<comment type="similarity">
    <text evidence="6">Belongs to the CCS1 family.</text>
</comment>
<dbReference type="GO" id="GO:0004555">
    <property type="term" value="F:alpha,alpha-trehalase activity"/>
    <property type="evidence" value="ECO:0007669"/>
    <property type="project" value="UniProtKB-EC"/>
</dbReference>
<evidence type="ECO:0000256" key="22">
    <source>
        <dbReference type="ARBA" id="ARBA00023065"/>
    </source>
</evidence>
<feature type="region of interest" description="Disordered" evidence="29">
    <location>
        <begin position="688"/>
        <end position="717"/>
    </location>
</feature>
<feature type="transmembrane region" description="Helical" evidence="30">
    <location>
        <begin position="168"/>
        <end position="190"/>
    </location>
</feature>
<dbReference type="SUPFAM" id="SSF161093">
    <property type="entry name" value="MgtE membrane domain-like"/>
    <property type="match status" value="2"/>
</dbReference>
<dbReference type="Pfam" id="PF11789">
    <property type="entry name" value="zf-Nse"/>
    <property type="match status" value="1"/>
</dbReference>
<dbReference type="InterPro" id="IPR004181">
    <property type="entry name" value="Znf_MIZ"/>
</dbReference>
<keyword evidence="13" id="KW-0479">Metal-binding</keyword>
<evidence type="ECO:0000256" key="29">
    <source>
        <dbReference type="SAM" id="MobiDB-lite"/>
    </source>
</evidence>
<dbReference type="FunFam" id="3.10.110.10:FF:000004">
    <property type="entry name" value="Ubiquitin-conjugating enzyme E2 A"/>
    <property type="match status" value="1"/>
</dbReference>
<dbReference type="InterPro" id="IPR011120">
    <property type="entry name" value="Trehalase_Ca-bd"/>
</dbReference>
<keyword evidence="22" id="KW-0406">Ion transport</keyword>
<evidence type="ECO:0000256" key="9">
    <source>
        <dbReference type="ARBA" id="ARBA00016103"/>
    </source>
</evidence>
<keyword evidence="21 30" id="KW-1133">Transmembrane helix</keyword>
<dbReference type="InterPro" id="IPR016135">
    <property type="entry name" value="UBQ-conjugating_enzyme/RWD"/>
</dbReference>
<feature type="compositionally biased region" description="Low complexity" evidence="29">
    <location>
        <begin position="878"/>
        <end position="889"/>
    </location>
</feature>
<dbReference type="SUPFAM" id="SSF48208">
    <property type="entry name" value="Six-hairpin glycosidases"/>
    <property type="match status" value="1"/>
</dbReference>
<feature type="compositionally biased region" description="Polar residues" evidence="29">
    <location>
        <begin position="1"/>
        <end position="16"/>
    </location>
</feature>
<evidence type="ECO:0000256" key="14">
    <source>
        <dbReference type="ARBA" id="ARBA00022741"/>
    </source>
</evidence>
<feature type="transmembrane region" description="Helical" evidence="30">
    <location>
        <begin position="416"/>
        <end position="435"/>
    </location>
</feature>
<evidence type="ECO:0000256" key="1">
    <source>
        <dbReference type="ARBA" id="ARBA00001576"/>
    </source>
</evidence>
<dbReference type="InterPro" id="IPR023313">
    <property type="entry name" value="UBQ-conjugating_AS"/>
</dbReference>
<evidence type="ECO:0000313" key="35">
    <source>
        <dbReference type="Proteomes" id="UP000717515"/>
    </source>
</evidence>
<comment type="cofactor">
    <cofactor evidence="2">
        <name>Cu(2+)</name>
        <dbReference type="ChEBI" id="CHEBI:29036"/>
    </cofactor>
</comment>
<dbReference type="InterPro" id="IPR006667">
    <property type="entry name" value="SLC41_membr_dom"/>
</dbReference>
<dbReference type="PANTHER" id="PTHR16228">
    <property type="entry name" value="DIVALENT CATION TRANSPORTER SOLUTE CARRIER FAMILY 41"/>
    <property type="match status" value="1"/>
</dbReference>
<dbReference type="GO" id="GO:0061631">
    <property type="term" value="F:ubiquitin conjugating enzyme activity"/>
    <property type="evidence" value="ECO:0007669"/>
    <property type="project" value="UniProtKB-EC"/>
</dbReference>
<evidence type="ECO:0000256" key="10">
    <source>
        <dbReference type="ARBA" id="ARBA00022448"/>
    </source>
</evidence>
<dbReference type="SMR" id="A0A9P8D0J5"/>
<evidence type="ECO:0000256" key="28">
    <source>
        <dbReference type="SAM" id="Coils"/>
    </source>
</evidence>
<dbReference type="Pfam" id="PF07492">
    <property type="entry name" value="Trehalase_Ca-bi"/>
    <property type="match status" value="1"/>
</dbReference>
<dbReference type="Gene3D" id="1.50.10.10">
    <property type="match status" value="1"/>
</dbReference>
<evidence type="ECO:0000256" key="3">
    <source>
        <dbReference type="ARBA" id="ARBA00004141"/>
    </source>
</evidence>
<dbReference type="Pfam" id="PF00403">
    <property type="entry name" value="HMA"/>
    <property type="match status" value="1"/>
</dbReference>
<dbReference type="EMBL" id="JAIFTL010000030">
    <property type="protein sequence ID" value="KAG9325884.1"/>
    <property type="molecule type" value="Genomic_DNA"/>
</dbReference>
<dbReference type="InterPro" id="IPR045349">
    <property type="entry name" value="SLC41A1-3"/>
</dbReference>
<name>A0A9P8D0J5_MORAP</name>
<dbReference type="GO" id="GO:0005993">
    <property type="term" value="P:trehalose catabolic process"/>
    <property type="evidence" value="ECO:0007669"/>
    <property type="project" value="InterPro"/>
</dbReference>
<evidence type="ECO:0000256" key="2">
    <source>
        <dbReference type="ARBA" id="ARBA00001973"/>
    </source>
</evidence>
<feature type="transmembrane region" description="Helical" evidence="30">
    <location>
        <begin position="522"/>
        <end position="546"/>
    </location>
</feature>
<dbReference type="SMART" id="SM00212">
    <property type="entry name" value="UBCc"/>
    <property type="match status" value="1"/>
</dbReference>
<dbReference type="GO" id="GO:0008270">
    <property type="term" value="F:zinc ion binding"/>
    <property type="evidence" value="ECO:0007669"/>
    <property type="project" value="UniProtKB-KW"/>
</dbReference>
<evidence type="ECO:0000256" key="12">
    <source>
        <dbReference type="ARBA" id="ARBA00022692"/>
    </source>
</evidence>
<keyword evidence="18" id="KW-0862">Zinc</keyword>
<evidence type="ECO:0000256" key="15">
    <source>
        <dbReference type="ARBA" id="ARBA00022771"/>
    </source>
</evidence>
<dbReference type="CDD" id="cd16651">
    <property type="entry name" value="SPL-RING_NSE2"/>
    <property type="match status" value="1"/>
</dbReference>
<dbReference type="GO" id="GO:0005509">
    <property type="term" value="F:calcium ion binding"/>
    <property type="evidence" value="ECO:0007669"/>
    <property type="project" value="InterPro"/>
</dbReference>
<comment type="catalytic activity">
    <reaction evidence="1">
        <text>alpha,alpha-trehalose + H2O = alpha-D-glucose + beta-D-glucose</text>
        <dbReference type="Rhea" id="RHEA:32675"/>
        <dbReference type="ChEBI" id="CHEBI:15377"/>
        <dbReference type="ChEBI" id="CHEBI:15903"/>
        <dbReference type="ChEBI" id="CHEBI:16551"/>
        <dbReference type="ChEBI" id="CHEBI:17925"/>
        <dbReference type="EC" id="3.2.1.28"/>
    </reaction>
</comment>
<keyword evidence="15 26" id="KW-0863">Zinc-finger</keyword>
<dbReference type="PRINTS" id="PR00744">
    <property type="entry name" value="GLHYDRLASE37"/>
</dbReference>
<evidence type="ECO:0000256" key="4">
    <source>
        <dbReference type="ARBA" id="ARBA00005615"/>
    </source>
</evidence>
<feature type="transmembrane region" description="Helical" evidence="30">
    <location>
        <begin position="358"/>
        <end position="376"/>
    </location>
</feature>
<dbReference type="Gene3D" id="3.10.110.10">
    <property type="entry name" value="Ubiquitin Conjugating Enzyme"/>
    <property type="match status" value="1"/>
</dbReference>
<evidence type="ECO:0000256" key="11">
    <source>
        <dbReference type="ARBA" id="ARBA00022679"/>
    </source>
</evidence>
<dbReference type="PROSITE" id="PS00928">
    <property type="entry name" value="TREHALASE_2"/>
    <property type="match status" value="1"/>
</dbReference>
<dbReference type="SUPFAM" id="SSF54495">
    <property type="entry name" value="UBC-like"/>
    <property type="match status" value="1"/>
</dbReference>
<feature type="active site" description="Glycyl thioester intermediate" evidence="27">
    <location>
        <position position="1711"/>
    </location>
</feature>
<feature type="region of interest" description="Disordered" evidence="29">
    <location>
        <begin position="1809"/>
        <end position="1829"/>
    </location>
</feature>
<evidence type="ECO:0000256" key="16">
    <source>
        <dbReference type="ARBA" id="ARBA00022786"/>
    </source>
</evidence>
<feature type="domain" description="HMA" evidence="32">
    <location>
        <begin position="550"/>
        <end position="613"/>
    </location>
</feature>
<dbReference type="CDD" id="cd00305">
    <property type="entry name" value="Cu-Zn_Superoxide_Dismutase"/>
    <property type="match status" value="1"/>
</dbReference>
<dbReference type="PANTHER" id="PTHR16228:SF7">
    <property type="entry name" value="SLC41A_MGTE INTEGRAL MEMBRANE DOMAIN-CONTAINING PROTEIN"/>
    <property type="match status" value="1"/>
</dbReference>
<feature type="transmembrane region" description="Helical" evidence="30">
    <location>
        <begin position="388"/>
        <end position="410"/>
    </location>
</feature>
<dbReference type="Gene3D" id="2.60.40.200">
    <property type="entry name" value="Superoxide dismutase, copper/zinc binding domain"/>
    <property type="match status" value="1"/>
</dbReference>
<evidence type="ECO:0000256" key="5">
    <source>
        <dbReference type="ARBA" id="ARBA00009749"/>
    </source>
</evidence>
<dbReference type="Pfam" id="PF00080">
    <property type="entry name" value="Sod_Cu"/>
    <property type="match status" value="1"/>
</dbReference>
<feature type="region of interest" description="Disordered" evidence="29">
    <location>
        <begin position="1"/>
        <end position="161"/>
    </location>
</feature>
<keyword evidence="14" id="KW-0547">Nucleotide-binding</keyword>
<feature type="compositionally biased region" description="Low complexity" evidence="29">
    <location>
        <begin position="817"/>
        <end position="860"/>
    </location>
</feature>
<dbReference type="InterPro" id="IPR006121">
    <property type="entry name" value="HMA_dom"/>
</dbReference>
<evidence type="ECO:0000256" key="19">
    <source>
        <dbReference type="ARBA" id="ARBA00022840"/>
    </source>
</evidence>
<feature type="compositionally biased region" description="Polar residues" evidence="29">
    <location>
        <begin position="107"/>
        <end position="124"/>
    </location>
</feature>
<dbReference type="InterPro" id="IPR012341">
    <property type="entry name" value="6hp_glycosidase-like_sf"/>
</dbReference>
<evidence type="ECO:0000256" key="23">
    <source>
        <dbReference type="ARBA" id="ARBA00023136"/>
    </source>
</evidence>
<dbReference type="Gene3D" id="3.30.70.100">
    <property type="match status" value="1"/>
</dbReference>
<evidence type="ECO:0000259" key="32">
    <source>
        <dbReference type="PROSITE" id="PS50846"/>
    </source>
</evidence>
<dbReference type="SUPFAM" id="SSF49329">
    <property type="entry name" value="Cu,Zn superoxide dismutase-like"/>
    <property type="match status" value="1"/>
</dbReference>
<dbReference type="EC" id="2.3.2.23" evidence="7"/>
<dbReference type="PROSITE" id="PS50127">
    <property type="entry name" value="UBC_2"/>
    <property type="match status" value="1"/>
</dbReference>
<feature type="transmembrane region" description="Helical" evidence="30">
    <location>
        <begin position="484"/>
        <end position="510"/>
    </location>
</feature>
<feature type="region of interest" description="Disordered" evidence="29">
    <location>
        <begin position="873"/>
        <end position="919"/>
    </location>
</feature>
<dbReference type="InterPro" id="IPR036163">
    <property type="entry name" value="HMA_dom_sf"/>
</dbReference>
<evidence type="ECO:0000256" key="18">
    <source>
        <dbReference type="ARBA" id="ARBA00022833"/>
    </source>
</evidence>
<dbReference type="SUPFAM" id="SSF55008">
    <property type="entry name" value="HMA, heavy metal-associated domain"/>
    <property type="match status" value="1"/>
</dbReference>
<dbReference type="InterPro" id="IPR013083">
    <property type="entry name" value="Znf_RING/FYVE/PHD"/>
</dbReference>
<dbReference type="InterPro" id="IPR001661">
    <property type="entry name" value="Glyco_hydro_37"/>
</dbReference>
<feature type="transmembrane region" description="Helical" evidence="30">
    <location>
        <begin position="456"/>
        <end position="478"/>
    </location>
</feature>
<keyword evidence="11" id="KW-0808">Transferase</keyword>
<dbReference type="PROSITE" id="PS51044">
    <property type="entry name" value="ZF_SP_RING"/>
    <property type="match status" value="1"/>
</dbReference>
<dbReference type="InterPro" id="IPR036739">
    <property type="entry name" value="SLC41_membr_dom_sf"/>
</dbReference>
<evidence type="ECO:0000256" key="25">
    <source>
        <dbReference type="ARBA" id="ARBA00030473"/>
    </source>
</evidence>
<keyword evidence="19" id="KW-0067">ATP-binding</keyword>
<sequence length="2067" mass="228685">MSRLLSSTTPSFTQASYAPLRDSRTSSESIPEEDDLDPDSISPQQQQQARQHSRHSSRVLSITDSRRHDENSHHTLPSDTDEEDQIDQRGTRKRGSADDSLLGLGQRNLSGESSSTVVSIESNPDSPPPKCVRESFEFLEPSPQEQGLDAEEAGRGASGDENVSEQGLWMQASTTLVIAVSGLICAGWLLDAVQHWPVFIEISELIILIPILLNLKGNLEMNLASRLSTASNMGLLDTPTTRNEFIKGNLALLQLQSLTVASVAGLFSFVLGMIVHPTTNNLEEIALMISSSMLCASISSFFLGSFMCGLVLICRHYRVNPDNIACPLASSFGDLVTLLILSGCAVFLAGYIQTPVCLVLLLVLLALIPVWLYYVRQNKFVSEVVKEGWGPVFAAMVIASTAGLTLERYINQFPGMAMISPVLNGLTGNIGSIYASRISTSLHANIKENYRSTEKALFLVHIPIEVLFLGVIGIFGLGDVQWSFSIVIGYAGVATVLVVLALVLAKWITVLFWKWGYDPDNYALPILTSLIDVLGTALLVAGFWVLGYGKDSTEFAVEMTCESCVKDVKNVLEGAEGIKKFDIDLKQQRVVVEGNAPPSFVSRLLKNTGKTVIVRGSGVAQGAHSGAAVCILDINQDDHTVTTLPGTERPYGLVRLLQVNNDTCVVDVTVQGLTPGQHGIHIHELGDTSGGSATTGSHYNPTNAAHGDHETGHVGDLGNIEVDEKGWGDLVFESNRIKVWDVIGRSMVVTEQKDDLGKGPSATSREDGGSGKGIICGIIARSLGRKEALASNLTKKSLSTMAMDTVSANSVATAPIATNGSSSPPTSSSSSTGATASAPTSKATESAVSSASSSPSMVPANEYYSSKNYVGRHRTIGSSSKSSSPQQSSNDPMAHSEAATKYRRPRRGSHDDKTSKPRRFLIDVEETQRLILEQEDTDGDFQITVNDVGPKVITLGTADSAGFNKYDIRGTYMLSNLLQELSLAQDYGRKYVVLDEARLNENPVDRLSRMIRHHFWDGLTRRIDADGLEMIANDPKNRSKNTAPRIYVPYGEDEVLGYYNSVSVLKPHLKLDVQQLPEEITPQYVQSINEKPGILALAMTKFVDEDGHETLKGVPFVVPGGRFNEMYGWDSYFESLGLLVDGRLELAKGMVDNFVYEIQHYGKILNANRSYYLTRTQPPFLTDMMLKVYDRLPYSLEIENKQWLAVALTAAIKEYFTIWMSQPRYDPESGLSRFYSEGVGMPPETEATHFDHVIKPYADRKGISIEEYSRMYNSAELFEPELDNYFKHDRAVRESGHDTTYRLDNCCADIATVDLNSLLYKYEVDIAETIHAIFGDSFETPFFTCYDTCQVSHQDRPATMMHSSAEWFERARVRQERINKYCWSEERGLFFDYDTRLKTMGTYESVTTFYTMWAGCADREKAERMMVSALPLFEVTGGLVSGTENSRGLITLSRPNRQWDFPFGWAPHQIISWIGFEKYGFMEEAKRTCYRWLYTITKSFVDFNGVVPEKFDVVNMTHRVQVEYGNVGVDFKFIPREGFGWMNASYQVGLGYMDRGLRRALGAVMDPCKVFKGRELAKEKSRAETDSILAQPPDVTTRLSASQTTSSFPTTYNSSIQLPALSTMSTPSRRRLMKDFKRLQNDPPGGISGAPCSDNIMLWNAVIFGPGETPFEDGTFKLLLQFDETYPNKPPTVKFVSKMFHPNVYANGELCLDILQNRWSPTYDVAAILTSIQSLLHDPNPNSPANAEAANLYRENRKEYTRRVREVVESSWEAIKPTMGAYTPHMDQLKRGLQYIVDSSVEYEECSGNGTSKGAGAVDAPASYKPKKPAGRSKAILAAHAHQQAFSQDPQIHAMEDSLQAIVEMQQEMETERAALESLTNIIGQGMRLPAKDLHASFEHLLKTQAKQQQTRRKQQIKARGAPGGMEPELFDLRTKIWEVHHPRDPLPMGVGTGAGVGAEEDEDEDMEIVVSAAASVQELKCPITTNFLVDPVTSSVCKHSFSREAIMSLVRSGGRSSSLCPVHGCNRPVTAEMLQPNKTLARKVERQKMVEQELFAHEDEEYTTVE</sequence>
<evidence type="ECO:0000256" key="17">
    <source>
        <dbReference type="ARBA" id="ARBA00022801"/>
    </source>
</evidence>
<comment type="similarity">
    <text evidence="5">Belongs to the SLC41A transporter family.</text>
</comment>
<dbReference type="GO" id="GO:0005737">
    <property type="term" value="C:cytoplasm"/>
    <property type="evidence" value="ECO:0007669"/>
    <property type="project" value="InterPro"/>
</dbReference>
<evidence type="ECO:0000259" key="33">
    <source>
        <dbReference type="PROSITE" id="PS51044"/>
    </source>
</evidence>
<dbReference type="FunFam" id="1.10.357.20:FF:000001">
    <property type="entry name" value="Solute carrier family 41 member 2"/>
    <property type="match status" value="1"/>
</dbReference>
<dbReference type="GO" id="GO:0005886">
    <property type="term" value="C:plasma membrane"/>
    <property type="evidence" value="ECO:0007669"/>
    <property type="project" value="TreeGrafter"/>
</dbReference>
<evidence type="ECO:0000256" key="26">
    <source>
        <dbReference type="PROSITE-ProRule" id="PRU00452"/>
    </source>
</evidence>
<dbReference type="SUPFAM" id="SSF57850">
    <property type="entry name" value="RING/U-box"/>
    <property type="match status" value="1"/>
</dbReference>
<evidence type="ECO:0000256" key="20">
    <source>
        <dbReference type="ARBA" id="ARBA00022842"/>
    </source>
</evidence>
<evidence type="ECO:0000313" key="34">
    <source>
        <dbReference type="EMBL" id="KAG9325884.1"/>
    </source>
</evidence>
<feature type="compositionally biased region" description="Basic and acidic residues" evidence="29">
    <location>
        <begin position="64"/>
        <end position="73"/>
    </location>
</feature>
<protein>
    <recommendedName>
        <fullName evidence="9">Superoxide dismutase 1 copper chaperone</fullName>
        <ecNumber evidence="7">2.3.2.23</ecNumber>
        <ecNumber evidence="8">3.2.1.28</ecNumber>
    </recommendedName>
    <alternativeName>
        <fullName evidence="25">Alpha,alpha-trehalase</fullName>
    </alternativeName>
</protein>
<dbReference type="InterPro" id="IPR008928">
    <property type="entry name" value="6-hairpin_glycosidase_sf"/>
</dbReference>
<proteinExistence type="inferred from homology"/>
<dbReference type="GO" id="GO:0008324">
    <property type="term" value="F:monoatomic cation transmembrane transporter activity"/>
    <property type="evidence" value="ECO:0007669"/>
    <property type="project" value="InterPro"/>
</dbReference>
<dbReference type="PROSITE" id="PS00183">
    <property type="entry name" value="UBC_1"/>
    <property type="match status" value="1"/>
</dbReference>
<feature type="domain" description="UBC core" evidence="31">
    <location>
        <begin position="1627"/>
        <end position="1773"/>
    </location>
</feature>
<evidence type="ECO:0000256" key="21">
    <source>
        <dbReference type="ARBA" id="ARBA00022989"/>
    </source>
</evidence>
<dbReference type="CDD" id="cd23790">
    <property type="entry name" value="UBCc_UBE2A_2B"/>
    <property type="match status" value="1"/>
</dbReference>
<keyword evidence="24" id="KW-0326">Glycosidase</keyword>
<evidence type="ECO:0000256" key="13">
    <source>
        <dbReference type="ARBA" id="ARBA00022723"/>
    </source>
</evidence>
<keyword evidence="10" id="KW-0813">Transport</keyword>
<dbReference type="Pfam" id="PF00179">
    <property type="entry name" value="UQ_con"/>
    <property type="match status" value="1"/>
</dbReference>
<dbReference type="InterPro" id="IPR036423">
    <property type="entry name" value="SOD-like_Cu/Zn_dom_sf"/>
</dbReference>
<feature type="coiled-coil region" evidence="28">
    <location>
        <begin position="1855"/>
        <end position="1882"/>
    </location>
</feature>
<evidence type="ECO:0000256" key="7">
    <source>
        <dbReference type="ARBA" id="ARBA00012486"/>
    </source>
</evidence>
<comment type="subcellular location">
    <subcellularLocation>
        <location evidence="3">Membrane</location>
        <topology evidence="3">Multi-pass membrane protein</topology>
    </subcellularLocation>
</comment>
<dbReference type="PROSITE" id="PS50846">
    <property type="entry name" value="HMA_2"/>
    <property type="match status" value="1"/>
</dbReference>
<keyword evidence="28" id="KW-0175">Coiled coil</keyword>
<dbReference type="InterPro" id="IPR000608">
    <property type="entry name" value="UBC"/>
</dbReference>
<organism evidence="34 35">
    <name type="scientific">Mortierella alpina</name>
    <name type="common">Oleaginous fungus</name>
    <name type="synonym">Mortierella renispora</name>
    <dbReference type="NCBI Taxonomy" id="64518"/>
    <lineage>
        <taxon>Eukaryota</taxon>
        <taxon>Fungi</taxon>
        <taxon>Fungi incertae sedis</taxon>
        <taxon>Mucoromycota</taxon>
        <taxon>Mortierellomycotina</taxon>
        <taxon>Mortierellomycetes</taxon>
        <taxon>Mortierellales</taxon>
        <taxon>Mortierellaceae</taxon>
        <taxon>Mortierella</taxon>
    </lineage>
</organism>
<dbReference type="Pfam" id="PF01769">
    <property type="entry name" value="MgtE"/>
    <property type="match status" value="2"/>
</dbReference>
<gene>
    <name evidence="34" type="ORF">KVV02_001281</name>
</gene>
<dbReference type="Pfam" id="PF01204">
    <property type="entry name" value="Trehalase"/>
    <property type="match status" value="1"/>
</dbReference>
<feature type="transmembrane region" description="Helical" evidence="30">
    <location>
        <begin position="335"/>
        <end position="352"/>
    </location>
</feature>
<keyword evidence="20" id="KW-0460">Magnesium</keyword>
<dbReference type="InterPro" id="IPR001424">
    <property type="entry name" value="SOD_Cu_Zn_dom"/>
</dbReference>
<dbReference type="GO" id="GO:0006281">
    <property type="term" value="P:DNA repair"/>
    <property type="evidence" value="ECO:0007669"/>
    <property type="project" value="UniProtKB-ARBA"/>
</dbReference>
<evidence type="ECO:0000256" key="30">
    <source>
        <dbReference type="SAM" id="Phobius"/>
    </source>
</evidence>
<dbReference type="Proteomes" id="UP000717515">
    <property type="component" value="Unassembled WGS sequence"/>
</dbReference>
<evidence type="ECO:0000259" key="31">
    <source>
        <dbReference type="PROSITE" id="PS50127"/>
    </source>
</evidence>
<feature type="domain" description="SP-RING-type" evidence="33">
    <location>
        <begin position="1963"/>
        <end position="2065"/>
    </location>
</feature>
<accession>A0A9P8D0J5</accession>
<comment type="caution">
    <text evidence="34">The sequence shown here is derived from an EMBL/GenBank/DDBJ whole genome shotgun (WGS) entry which is preliminary data.</text>
</comment>
<dbReference type="PROSITE" id="PS00087">
    <property type="entry name" value="SOD_CU_ZN_1"/>
    <property type="match status" value="1"/>
</dbReference>
<feature type="transmembrane region" description="Helical" evidence="30">
    <location>
        <begin position="287"/>
        <end position="314"/>
    </location>
</feature>
<dbReference type="GO" id="GO:0006801">
    <property type="term" value="P:superoxide metabolic process"/>
    <property type="evidence" value="ECO:0007669"/>
    <property type="project" value="InterPro"/>
</dbReference>
<dbReference type="Gene3D" id="1.10.357.20">
    <property type="entry name" value="SLC41 divalent cation transporters, integral membrane domain"/>
    <property type="match status" value="2"/>
</dbReference>
<reference evidence="34" key="1">
    <citation type="submission" date="2021-07" db="EMBL/GenBank/DDBJ databases">
        <title>Draft genome of Mortierella alpina, strain LL118, isolated from an aspen leaf litter sample.</title>
        <authorList>
            <person name="Yang S."/>
            <person name="Vinatzer B.A."/>
        </authorList>
    </citation>
    <scope>NUCLEOTIDE SEQUENCE</scope>
    <source>
        <strain evidence="34">LL118</strain>
    </source>
</reference>
<feature type="region of interest" description="Disordered" evidence="29">
    <location>
        <begin position="815"/>
        <end position="861"/>
    </location>
</feature>
<dbReference type="InterPro" id="IPR018232">
    <property type="entry name" value="Glyco_hydro_37_CS"/>
</dbReference>
<dbReference type="CDD" id="cd00371">
    <property type="entry name" value="HMA"/>
    <property type="match status" value="1"/>
</dbReference>
<comment type="similarity">
    <text evidence="4">Belongs to the glycosyl hydrolase 37 family.</text>
</comment>
<evidence type="ECO:0000256" key="8">
    <source>
        <dbReference type="ARBA" id="ARBA00012757"/>
    </source>
</evidence>
<dbReference type="GO" id="GO:0034599">
    <property type="term" value="P:cellular response to oxidative stress"/>
    <property type="evidence" value="ECO:0007669"/>
    <property type="project" value="UniProtKB-ARBA"/>
</dbReference>
<feature type="compositionally biased region" description="Basic and acidic residues" evidence="29">
    <location>
        <begin position="908"/>
        <end position="919"/>
    </location>
</feature>
<feature type="transmembrane region" description="Helical" evidence="30">
    <location>
        <begin position="250"/>
        <end position="275"/>
    </location>
</feature>
<dbReference type="GO" id="GO:0005524">
    <property type="term" value="F:ATP binding"/>
    <property type="evidence" value="ECO:0007669"/>
    <property type="project" value="UniProtKB-KW"/>
</dbReference>
<evidence type="ECO:0000256" key="27">
    <source>
        <dbReference type="PROSITE-ProRule" id="PRU10133"/>
    </source>
</evidence>
<keyword evidence="17" id="KW-0378">Hydrolase</keyword>
<dbReference type="InterPro" id="IPR018152">
    <property type="entry name" value="SOD_Cu/Zn_BS"/>
</dbReference>
<keyword evidence="23 30" id="KW-0472">Membrane</keyword>
<dbReference type="Gene3D" id="3.30.40.10">
    <property type="entry name" value="Zinc/RING finger domain, C3HC4 (zinc finger)"/>
    <property type="match status" value="1"/>
</dbReference>
<dbReference type="EC" id="3.2.1.28" evidence="8"/>
<keyword evidence="12 30" id="KW-0812">Transmembrane</keyword>
<dbReference type="PROSITE" id="PS00927">
    <property type="entry name" value="TREHALASE_1"/>
    <property type="match status" value="1"/>
</dbReference>
<evidence type="ECO:0000256" key="6">
    <source>
        <dbReference type="ARBA" id="ARBA00010636"/>
    </source>
</evidence>